<comment type="subcellular location">
    <subcellularLocation>
        <location evidence="1">Nucleus</location>
    </subcellularLocation>
</comment>
<reference evidence="6 7" key="1">
    <citation type="journal article" date="2019" name="Nat. Ecol. Evol.">
        <title>Megaphylogeny resolves global patterns of mushroom evolution.</title>
        <authorList>
            <person name="Varga T."/>
            <person name="Krizsan K."/>
            <person name="Foldi C."/>
            <person name="Dima B."/>
            <person name="Sanchez-Garcia M."/>
            <person name="Sanchez-Ramirez S."/>
            <person name="Szollosi G.J."/>
            <person name="Szarkandi J.G."/>
            <person name="Papp V."/>
            <person name="Albert L."/>
            <person name="Andreopoulos W."/>
            <person name="Angelini C."/>
            <person name="Antonin V."/>
            <person name="Barry K.W."/>
            <person name="Bougher N.L."/>
            <person name="Buchanan P."/>
            <person name="Buyck B."/>
            <person name="Bense V."/>
            <person name="Catcheside P."/>
            <person name="Chovatia M."/>
            <person name="Cooper J."/>
            <person name="Damon W."/>
            <person name="Desjardin D."/>
            <person name="Finy P."/>
            <person name="Geml J."/>
            <person name="Haridas S."/>
            <person name="Hughes K."/>
            <person name="Justo A."/>
            <person name="Karasinski D."/>
            <person name="Kautmanova I."/>
            <person name="Kiss B."/>
            <person name="Kocsube S."/>
            <person name="Kotiranta H."/>
            <person name="LaButti K.M."/>
            <person name="Lechner B.E."/>
            <person name="Liimatainen K."/>
            <person name="Lipzen A."/>
            <person name="Lukacs Z."/>
            <person name="Mihaltcheva S."/>
            <person name="Morgado L.N."/>
            <person name="Niskanen T."/>
            <person name="Noordeloos M.E."/>
            <person name="Ohm R.A."/>
            <person name="Ortiz-Santana B."/>
            <person name="Ovrebo C."/>
            <person name="Racz N."/>
            <person name="Riley R."/>
            <person name="Savchenko A."/>
            <person name="Shiryaev A."/>
            <person name="Soop K."/>
            <person name="Spirin V."/>
            <person name="Szebenyi C."/>
            <person name="Tomsovsky M."/>
            <person name="Tulloss R.E."/>
            <person name="Uehling J."/>
            <person name="Grigoriev I.V."/>
            <person name="Vagvolgyi C."/>
            <person name="Papp T."/>
            <person name="Martin F.M."/>
            <person name="Miettinen O."/>
            <person name="Hibbett D.S."/>
            <person name="Nagy L.G."/>
        </authorList>
    </citation>
    <scope>NUCLEOTIDE SEQUENCE [LARGE SCALE GENOMIC DNA]</scope>
    <source>
        <strain evidence="6 7">HHB13444</strain>
    </source>
</reference>
<evidence type="ECO:0000256" key="2">
    <source>
        <dbReference type="ARBA" id="ARBA00022723"/>
    </source>
</evidence>
<protein>
    <submittedName>
        <fullName evidence="6">Uncharacterized protein</fullName>
    </submittedName>
</protein>
<dbReference type="PANTHER" id="PTHR46481:SF10">
    <property type="entry name" value="ZINC FINGER BED DOMAIN-CONTAINING PROTEIN 39"/>
    <property type="match status" value="1"/>
</dbReference>
<organism evidence="6 7">
    <name type="scientific">Polyporus arcularius HHB13444</name>
    <dbReference type="NCBI Taxonomy" id="1314778"/>
    <lineage>
        <taxon>Eukaryota</taxon>
        <taxon>Fungi</taxon>
        <taxon>Dikarya</taxon>
        <taxon>Basidiomycota</taxon>
        <taxon>Agaricomycotina</taxon>
        <taxon>Agaricomycetes</taxon>
        <taxon>Polyporales</taxon>
        <taxon>Polyporaceae</taxon>
        <taxon>Polyporus</taxon>
    </lineage>
</organism>
<evidence type="ECO:0000313" key="7">
    <source>
        <dbReference type="Proteomes" id="UP000308197"/>
    </source>
</evidence>
<evidence type="ECO:0000256" key="5">
    <source>
        <dbReference type="ARBA" id="ARBA00023242"/>
    </source>
</evidence>
<dbReference type="InterPro" id="IPR012337">
    <property type="entry name" value="RNaseH-like_sf"/>
</dbReference>
<feature type="non-terminal residue" evidence="6">
    <location>
        <position position="1"/>
    </location>
</feature>
<dbReference type="GO" id="GO:0008270">
    <property type="term" value="F:zinc ion binding"/>
    <property type="evidence" value="ECO:0007669"/>
    <property type="project" value="UniProtKB-KW"/>
</dbReference>
<dbReference type="InterPro" id="IPR052035">
    <property type="entry name" value="ZnF_BED_domain_contain"/>
</dbReference>
<dbReference type="AlphaFoldDB" id="A0A5C3NPQ4"/>
<evidence type="ECO:0000256" key="1">
    <source>
        <dbReference type="ARBA" id="ARBA00004123"/>
    </source>
</evidence>
<sequence>LAYKILHSSTVLLPAWHTIVADLNLPPRVLPRDVRTRWNSTYQMLDVALKYREAVDDITGHKKYDLLEYALEDEEWKLAEQLRDLFFDATQFFSRSGTPNLVNVIPAMDHIDEQLAQIALDKKY</sequence>
<evidence type="ECO:0000256" key="3">
    <source>
        <dbReference type="ARBA" id="ARBA00022771"/>
    </source>
</evidence>
<keyword evidence="3" id="KW-0863">Zinc-finger</keyword>
<accession>A0A5C3NPQ4</accession>
<dbReference type="Proteomes" id="UP000308197">
    <property type="component" value="Unassembled WGS sequence"/>
</dbReference>
<gene>
    <name evidence="6" type="ORF">K466DRAFT_474410</name>
</gene>
<name>A0A5C3NPQ4_9APHY</name>
<feature type="non-terminal residue" evidence="6">
    <location>
        <position position="124"/>
    </location>
</feature>
<keyword evidence="4" id="KW-0862">Zinc</keyword>
<proteinExistence type="predicted"/>
<dbReference type="GO" id="GO:0005634">
    <property type="term" value="C:nucleus"/>
    <property type="evidence" value="ECO:0007669"/>
    <property type="project" value="UniProtKB-SubCell"/>
</dbReference>
<keyword evidence="5" id="KW-0539">Nucleus</keyword>
<dbReference type="InParanoid" id="A0A5C3NPQ4"/>
<dbReference type="SUPFAM" id="SSF53098">
    <property type="entry name" value="Ribonuclease H-like"/>
    <property type="match status" value="1"/>
</dbReference>
<dbReference type="PANTHER" id="PTHR46481">
    <property type="entry name" value="ZINC FINGER BED DOMAIN-CONTAINING PROTEIN 4"/>
    <property type="match status" value="1"/>
</dbReference>
<keyword evidence="2" id="KW-0479">Metal-binding</keyword>
<dbReference type="EMBL" id="ML212223">
    <property type="protein sequence ID" value="TFK78992.1"/>
    <property type="molecule type" value="Genomic_DNA"/>
</dbReference>
<evidence type="ECO:0000313" key="6">
    <source>
        <dbReference type="EMBL" id="TFK78992.1"/>
    </source>
</evidence>
<evidence type="ECO:0000256" key="4">
    <source>
        <dbReference type="ARBA" id="ARBA00022833"/>
    </source>
</evidence>
<keyword evidence="7" id="KW-1185">Reference proteome</keyword>